<dbReference type="Gene3D" id="1.20.120.530">
    <property type="entry name" value="GntR ligand-binding domain-like"/>
    <property type="match status" value="1"/>
</dbReference>
<gene>
    <name evidence="5" type="ORF">HU747_13820</name>
</gene>
<dbReference type="InterPro" id="IPR000524">
    <property type="entry name" value="Tscrpt_reg_HTH_GntR"/>
</dbReference>
<keyword evidence="6" id="KW-1185">Reference proteome</keyword>
<dbReference type="InterPro" id="IPR008920">
    <property type="entry name" value="TF_FadR/GntR_C"/>
</dbReference>
<dbReference type="RefSeq" id="WP_186598762.1">
    <property type="nucleotide sequence ID" value="NZ_JABWRS010000009.1"/>
</dbReference>
<evidence type="ECO:0000259" key="4">
    <source>
        <dbReference type="PROSITE" id="PS50949"/>
    </source>
</evidence>
<reference evidence="5 6" key="1">
    <citation type="journal article" date="2020" name="Microorganisms">
        <title>Reliable Identification of Environmental Pseudomonas Isolates Using the rpoD Gene.</title>
        <authorList>
            <consortium name="The Broad Institute Genome Sequencing Platform"/>
            <person name="Girard L."/>
            <person name="Lood C."/>
            <person name="Rokni-Zadeh H."/>
            <person name="van Noort V."/>
            <person name="Lavigne R."/>
            <person name="De Mot R."/>
        </authorList>
    </citation>
    <scope>NUCLEOTIDE SEQUENCE [LARGE SCALE GENOMIC DNA]</scope>
    <source>
        <strain evidence="5 6">RW7P2</strain>
    </source>
</reference>
<evidence type="ECO:0000256" key="3">
    <source>
        <dbReference type="ARBA" id="ARBA00023163"/>
    </source>
</evidence>
<dbReference type="Gene3D" id="1.10.10.10">
    <property type="entry name" value="Winged helix-like DNA-binding domain superfamily/Winged helix DNA-binding domain"/>
    <property type="match status" value="2"/>
</dbReference>
<keyword evidence="3" id="KW-0804">Transcription</keyword>
<evidence type="ECO:0000256" key="1">
    <source>
        <dbReference type="ARBA" id="ARBA00023015"/>
    </source>
</evidence>
<organism evidence="5 6">
    <name type="scientific">Pseudomonas taiwanensis</name>
    <dbReference type="NCBI Taxonomy" id="470150"/>
    <lineage>
        <taxon>Bacteria</taxon>
        <taxon>Pseudomonadati</taxon>
        <taxon>Pseudomonadota</taxon>
        <taxon>Gammaproteobacteria</taxon>
        <taxon>Pseudomonadales</taxon>
        <taxon>Pseudomonadaceae</taxon>
        <taxon>Pseudomonas</taxon>
    </lineage>
</organism>
<dbReference type="InterPro" id="IPR036390">
    <property type="entry name" value="WH_DNA-bd_sf"/>
</dbReference>
<comment type="caution">
    <text evidence="5">The sequence shown here is derived from an EMBL/GenBank/DDBJ whole genome shotgun (WGS) entry which is preliminary data.</text>
</comment>
<dbReference type="SMART" id="SM00345">
    <property type="entry name" value="HTH_GNTR"/>
    <property type="match status" value="2"/>
</dbReference>
<protein>
    <submittedName>
        <fullName evidence="5">GntR family transcriptional regulator</fullName>
    </submittedName>
</protein>
<evidence type="ECO:0000313" key="6">
    <source>
        <dbReference type="Proteomes" id="UP000628086"/>
    </source>
</evidence>
<dbReference type="InterPro" id="IPR036388">
    <property type="entry name" value="WH-like_DNA-bd_sf"/>
</dbReference>
<dbReference type="EMBL" id="JABWRS010000009">
    <property type="protein sequence ID" value="MBC3476671.1"/>
    <property type="molecule type" value="Genomic_DNA"/>
</dbReference>
<dbReference type="PANTHER" id="PTHR43537">
    <property type="entry name" value="TRANSCRIPTIONAL REGULATOR, GNTR FAMILY"/>
    <property type="match status" value="1"/>
</dbReference>
<keyword evidence="2" id="KW-0238">DNA-binding</keyword>
<dbReference type="Pfam" id="PF07729">
    <property type="entry name" value="FCD"/>
    <property type="match status" value="1"/>
</dbReference>
<dbReference type="InterPro" id="IPR011711">
    <property type="entry name" value="GntR_C"/>
</dbReference>
<evidence type="ECO:0000313" key="5">
    <source>
        <dbReference type="EMBL" id="MBC3476671.1"/>
    </source>
</evidence>
<keyword evidence="1" id="KW-0805">Transcription regulation</keyword>
<dbReference type="Pfam" id="PF00392">
    <property type="entry name" value="GntR"/>
    <property type="match status" value="1"/>
</dbReference>
<dbReference type="Proteomes" id="UP000628086">
    <property type="component" value="Unassembled WGS sequence"/>
</dbReference>
<dbReference type="PROSITE" id="PS50949">
    <property type="entry name" value="HTH_GNTR"/>
    <property type="match status" value="1"/>
</dbReference>
<evidence type="ECO:0000256" key="2">
    <source>
        <dbReference type="ARBA" id="ARBA00023125"/>
    </source>
</evidence>
<dbReference type="PANTHER" id="PTHR43537:SF5">
    <property type="entry name" value="UXU OPERON TRANSCRIPTIONAL REGULATOR"/>
    <property type="match status" value="1"/>
</dbReference>
<accession>A0ABR6V884</accession>
<dbReference type="SUPFAM" id="SSF48008">
    <property type="entry name" value="GntR ligand-binding domain-like"/>
    <property type="match status" value="1"/>
</dbReference>
<feature type="domain" description="HTH gntR-type" evidence="4">
    <location>
        <begin position="4"/>
        <end position="71"/>
    </location>
</feature>
<dbReference type="SMART" id="SM00895">
    <property type="entry name" value="FCD"/>
    <property type="match status" value="1"/>
</dbReference>
<dbReference type="SUPFAM" id="SSF46785">
    <property type="entry name" value="Winged helix' DNA-binding domain"/>
    <property type="match status" value="2"/>
</dbReference>
<name>A0ABR6V884_9PSED</name>
<sequence length="308" mass="35469">MNLTPLQARVAREIVTYVRQEQLAAGHHLTELGLAKALKTSRTPIKFALQYLAERGMLKQDPNRGFFLEKASDDLGDIAQYLSESMDDPIYQKIAALRLNGELPEQIAETDLMRMFDISRYVLRGVLMRIQQEGWIEQRAGQGWQFLPMIDSIEAYEESYAYRAVIEPAGLLSSTFMADTQALARLKKQQEFILNGGYLSMTPQELFEANAHFHETLASFSGNRFLVQTVRRLDQLRRLVEYRQAKKRSPRREQVLEHLQIIECLERGDRLAAADHMRRHLEQARRHKASADIFEPVEIPQEPAIETA</sequence>
<proteinExistence type="predicted"/>